<reference evidence="3 4" key="1">
    <citation type="submission" date="2014-12" db="EMBL/GenBank/DDBJ databases">
        <authorList>
            <person name="Neuveglise Cecile"/>
        </authorList>
    </citation>
    <scope>NUCLEOTIDE SEQUENCE [LARGE SCALE GENOMIC DNA]</scope>
    <source>
        <strain evidence="3 4">CBS 12615</strain>
    </source>
</reference>
<dbReference type="InterPro" id="IPR056119">
    <property type="entry name" value="DUF7702"/>
</dbReference>
<feature type="transmembrane region" description="Helical" evidence="1">
    <location>
        <begin position="44"/>
        <end position="65"/>
    </location>
</feature>
<dbReference type="PANTHER" id="PTHR42109">
    <property type="entry name" value="UNPLACED GENOMIC SCAFFOLD UM_SCAF_CONTIG_1.265, WHOLE GENOME SHOTGUN SEQUENCE"/>
    <property type="match status" value="1"/>
</dbReference>
<evidence type="ECO:0000313" key="4">
    <source>
        <dbReference type="Proteomes" id="UP000054304"/>
    </source>
</evidence>
<dbReference type="OrthoDB" id="4036084at2759"/>
<keyword evidence="1" id="KW-0812">Transmembrane</keyword>
<dbReference type="Pfam" id="PF24800">
    <property type="entry name" value="DUF7702"/>
    <property type="match status" value="1"/>
</dbReference>
<feature type="transmembrane region" description="Helical" evidence="1">
    <location>
        <begin position="85"/>
        <end position="107"/>
    </location>
</feature>
<organism evidence="3 4">
    <name type="scientific">Lachancea lanzarotensis</name>
    <dbReference type="NCBI Taxonomy" id="1245769"/>
    <lineage>
        <taxon>Eukaryota</taxon>
        <taxon>Fungi</taxon>
        <taxon>Dikarya</taxon>
        <taxon>Ascomycota</taxon>
        <taxon>Saccharomycotina</taxon>
        <taxon>Saccharomycetes</taxon>
        <taxon>Saccharomycetales</taxon>
        <taxon>Saccharomycetaceae</taxon>
        <taxon>Lachancea</taxon>
    </lineage>
</organism>
<name>A0A0C7N004_9SACH</name>
<dbReference type="PANTHER" id="PTHR42109:SF2">
    <property type="entry name" value="INTEGRAL MEMBRANE PROTEIN"/>
    <property type="match status" value="1"/>
</dbReference>
<evidence type="ECO:0000313" key="3">
    <source>
        <dbReference type="EMBL" id="CEP61247.1"/>
    </source>
</evidence>
<evidence type="ECO:0000256" key="1">
    <source>
        <dbReference type="SAM" id="Phobius"/>
    </source>
</evidence>
<gene>
    <name evidence="3" type="ORF">LALA0_S02e10044g</name>
</gene>
<dbReference type="STRING" id="1245769.A0A0C7N004"/>
<dbReference type="Proteomes" id="UP000054304">
    <property type="component" value="Unassembled WGS sequence"/>
</dbReference>
<feature type="transmembrane region" description="Helical" evidence="1">
    <location>
        <begin position="233"/>
        <end position="256"/>
    </location>
</feature>
<dbReference type="EMBL" id="LN736361">
    <property type="protein sequence ID" value="CEP61247.1"/>
    <property type="molecule type" value="Genomic_DNA"/>
</dbReference>
<feature type="domain" description="DUF7702" evidence="2">
    <location>
        <begin position="11"/>
        <end position="249"/>
    </location>
</feature>
<dbReference type="GeneID" id="34684665"/>
<feature type="transmembrane region" description="Helical" evidence="1">
    <location>
        <begin position="15"/>
        <end position="35"/>
    </location>
</feature>
<sequence>MTTKTTFWDNKQHTVLVVELVFYSILLVASVGALLRRRQLSKGAILCSISALKISGCAVSVHAAIQTVNAINSQGATKYPSVSLVTTGAILTSLATAPLILLTRAFCPTGDLPQRFQKFIRITVIVPAIIAIVGYNDWANGGSSMTTGIALVKASSILYLALYLAFVASGLVMYLQVRNSATRIESTGVFIVLLAMPFFLVRFIYVIASSFVLTTNMSAYHKFSFFNGDWRTSLSMFVVMEFVVEVIYCFGVHLLISRETELTSVTDDGSVKMESA</sequence>
<keyword evidence="4" id="KW-1185">Reference proteome</keyword>
<evidence type="ECO:0000259" key="2">
    <source>
        <dbReference type="Pfam" id="PF24800"/>
    </source>
</evidence>
<proteinExistence type="predicted"/>
<keyword evidence="1" id="KW-0472">Membrane</keyword>
<feature type="transmembrane region" description="Helical" evidence="1">
    <location>
        <begin position="119"/>
        <end position="136"/>
    </location>
</feature>
<accession>A0A0C7N004</accession>
<feature type="transmembrane region" description="Helical" evidence="1">
    <location>
        <begin position="156"/>
        <end position="177"/>
    </location>
</feature>
<dbReference type="HOGENOM" id="CLU_1008554_0_0_1"/>
<protein>
    <submittedName>
        <fullName evidence="3">LALA0S02e10044g1_1</fullName>
    </submittedName>
</protein>
<dbReference type="AlphaFoldDB" id="A0A0C7N004"/>
<dbReference type="RefSeq" id="XP_022627483.1">
    <property type="nucleotide sequence ID" value="XM_022774015.1"/>
</dbReference>
<keyword evidence="1" id="KW-1133">Transmembrane helix</keyword>
<feature type="transmembrane region" description="Helical" evidence="1">
    <location>
        <begin position="189"/>
        <end position="213"/>
    </location>
</feature>